<organism evidence="2 3">
    <name type="scientific">Paragemmobacter amnigenus</name>
    <dbReference type="NCBI Taxonomy" id="2852097"/>
    <lineage>
        <taxon>Bacteria</taxon>
        <taxon>Pseudomonadati</taxon>
        <taxon>Pseudomonadota</taxon>
        <taxon>Alphaproteobacteria</taxon>
        <taxon>Rhodobacterales</taxon>
        <taxon>Paracoccaceae</taxon>
        <taxon>Paragemmobacter</taxon>
    </lineage>
</organism>
<feature type="signal peptide" evidence="1">
    <location>
        <begin position="1"/>
        <end position="23"/>
    </location>
</feature>
<keyword evidence="3" id="KW-1185">Reference proteome</keyword>
<evidence type="ECO:0000313" key="3">
    <source>
        <dbReference type="Proteomes" id="UP000731907"/>
    </source>
</evidence>
<sequence length="54" mass="5494">MKRLVPLAFVLSLLPALSGPVMAGSWGFDLPVLTWPEGGAEADGAVTLGSKGGR</sequence>
<keyword evidence="1" id="KW-0732">Signal</keyword>
<evidence type="ECO:0000313" key="2">
    <source>
        <dbReference type="EMBL" id="MBU9697618.1"/>
    </source>
</evidence>
<name>A0ABS6J1K0_9RHOB</name>
<dbReference type="EMBL" id="JAAATX020000004">
    <property type="protein sequence ID" value="MBU9697618.1"/>
    <property type="molecule type" value="Genomic_DNA"/>
</dbReference>
<evidence type="ECO:0000256" key="1">
    <source>
        <dbReference type="SAM" id="SignalP"/>
    </source>
</evidence>
<dbReference type="Proteomes" id="UP000731907">
    <property type="component" value="Unassembled WGS sequence"/>
</dbReference>
<proteinExistence type="predicted"/>
<dbReference type="RefSeq" id="WP_161761662.1">
    <property type="nucleotide sequence ID" value="NZ_JAAATX020000004.1"/>
</dbReference>
<gene>
    <name evidence="2" type="ORF">GU927_007135</name>
</gene>
<comment type="caution">
    <text evidence="2">The sequence shown here is derived from an EMBL/GenBank/DDBJ whole genome shotgun (WGS) entry which is preliminary data.</text>
</comment>
<feature type="chain" id="PRO_5045167938" evidence="1">
    <location>
        <begin position="24"/>
        <end position="54"/>
    </location>
</feature>
<accession>A0ABS6J1K0</accession>
<reference evidence="2 3" key="1">
    <citation type="submission" date="2021-06" db="EMBL/GenBank/DDBJ databases">
        <title>Rhodobacteraceae bacterium strain HSP-20.</title>
        <authorList>
            <person name="Chen W.-M."/>
        </authorList>
    </citation>
    <scope>NUCLEOTIDE SEQUENCE [LARGE SCALE GENOMIC DNA]</scope>
    <source>
        <strain evidence="2 3">HSP-20</strain>
    </source>
</reference>
<protein>
    <submittedName>
        <fullName evidence="2">Uncharacterized protein</fullName>
    </submittedName>
</protein>